<organism evidence="1 2">
    <name type="scientific">Calidithermus roseus</name>
    <dbReference type="NCBI Taxonomy" id="1644118"/>
    <lineage>
        <taxon>Bacteria</taxon>
        <taxon>Thermotogati</taxon>
        <taxon>Deinococcota</taxon>
        <taxon>Deinococci</taxon>
        <taxon>Thermales</taxon>
        <taxon>Thermaceae</taxon>
        <taxon>Calidithermus</taxon>
    </lineage>
</organism>
<protein>
    <submittedName>
        <fullName evidence="1">Uncharacterized protein</fullName>
    </submittedName>
</protein>
<gene>
    <name evidence="1" type="ORF">Mrose_01211</name>
</gene>
<dbReference type="RefSeq" id="WP_182482696.1">
    <property type="nucleotide sequence ID" value="NZ_QWLA01000017.1"/>
</dbReference>
<evidence type="ECO:0000313" key="1">
    <source>
        <dbReference type="EMBL" id="RIH87654.1"/>
    </source>
</evidence>
<dbReference type="AlphaFoldDB" id="A0A399ESS5"/>
<sequence length="51" mass="6216">MARFLASLEKLDWLWVDVYLGVCVELGRPAEAWPVERLWREALQPWRKWFV</sequence>
<dbReference type="Proteomes" id="UP000265341">
    <property type="component" value="Unassembled WGS sequence"/>
</dbReference>
<evidence type="ECO:0000313" key="2">
    <source>
        <dbReference type="Proteomes" id="UP000265341"/>
    </source>
</evidence>
<reference evidence="1 2" key="1">
    <citation type="submission" date="2018-08" db="EMBL/GenBank/DDBJ databases">
        <title>Meiothermus roseus NBRC 110900 genome sequencing project.</title>
        <authorList>
            <person name="Da Costa M.S."/>
            <person name="Albuquerque L."/>
            <person name="Raposo P."/>
            <person name="Froufe H.J.C."/>
            <person name="Barroso C.S."/>
            <person name="Egas C."/>
        </authorList>
    </citation>
    <scope>NUCLEOTIDE SEQUENCE [LARGE SCALE GENOMIC DNA]</scope>
    <source>
        <strain evidence="1 2">NBRC 110900</strain>
    </source>
</reference>
<accession>A0A399ESS5</accession>
<proteinExistence type="predicted"/>
<name>A0A399ESS5_9DEIN</name>
<comment type="caution">
    <text evidence="1">The sequence shown here is derived from an EMBL/GenBank/DDBJ whole genome shotgun (WGS) entry which is preliminary data.</text>
</comment>
<dbReference type="EMBL" id="QWLA01000017">
    <property type="protein sequence ID" value="RIH87654.1"/>
    <property type="molecule type" value="Genomic_DNA"/>
</dbReference>
<keyword evidence="2" id="KW-1185">Reference proteome</keyword>